<reference evidence="1 2" key="1">
    <citation type="journal article" date="2018" name="Nat. Biotechnol.">
        <title>A standardized bacterial taxonomy based on genome phylogeny substantially revises the tree of life.</title>
        <authorList>
            <person name="Parks D.H."/>
            <person name="Chuvochina M."/>
            <person name="Waite D.W."/>
            <person name="Rinke C."/>
            <person name="Skarshewski A."/>
            <person name="Chaumeil P.A."/>
            <person name="Hugenholtz P."/>
        </authorList>
    </citation>
    <scope>NUCLEOTIDE SEQUENCE [LARGE SCALE GENOMIC DNA]</scope>
    <source>
        <strain evidence="1">UBA9359</strain>
    </source>
</reference>
<protein>
    <submittedName>
        <fullName evidence="1">GLPGLI family protein</fullName>
    </submittedName>
</protein>
<proteinExistence type="predicted"/>
<evidence type="ECO:0000313" key="1">
    <source>
        <dbReference type="EMBL" id="HCV82498.1"/>
    </source>
</evidence>
<feature type="non-terminal residue" evidence="1">
    <location>
        <position position="1"/>
    </location>
</feature>
<gene>
    <name evidence="1" type="ORF">DGQ38_15775</name>
</gene>
<dbReference type="EMBL" id="DPMF01000363">
    <property type="protein sequence ID" value="HCV82498.1"/>
    <property type="molecule type" value="Genomic_DNA"/>
</dbReference>
<name>A0A3D5J477_9FLAO</name>
<dbReference type="AlphaFoldDB" id="A0A3D5J477"/>
<organism evidence="1 2">
    <name type="scientific">Zunongwangia profunda</name>
    <dbReference type="NCBI Taxonomy" id="398743"/>
    <lineage>
        <taxon>Bacteria</taxon>
        <taxon>Pseudomonadati</taxon>
        <taxon>Bacteroidota</taxon>
        <taxon>Flavobacteriia</taxon>
        <taxon>Flavobacteriales</taxon>
        <taxon>Flavobacteriaceae</taxon>
        <taxon>Zunongwangia</taxon>
    </lineage>
</organism>
<comment type="caution">
    <text evidence="1">The sequence shown here is derived from an EMBL/GenBank/DDBJ whole genome shotgun (WGS) entry which is preliminary data.</text>
</comment>
<sequence length="59" mass="6951">NQLIKTSLAELKATNLRYRKDPFTYINNPNITISPEVHQKYIESFAEMLEKENNPIELE</sequence>
<evidence type="ECO:0000313" key="2">
    <source>
        <dbReference type="Proteomes" id="UP000264330"/>
    </source>
</evidence>
<accession>A0A3D5J477</accession>
<dbReference type="Proteomes" id="UP000264330">
    <property type="component" value="Unassembled WGS sequence"/>
</dbReference>